<evidence type="ECO:0000256" key="3">
    <source>
        <dbReference type="ARBA" id="ARBA00022692"/>
    </source>
</evidence>
<accession>A0ABV2H1Q8</accession>
<dbReference type="InterPro" id="IPR000045">
    <property type="entry name" value="Prepilin_IV_endopep_pep"/>
</dbReference>
<dbReference type="Proteomes" id="UP001549031">
    <property type="component" value="Unassembled WGS sequence"/>
</dbReference>
<dbReference type="PANTHER" id="PTHR36506">
    <property type="entry name" value="PREFLAGELLIN PEPTIDASE"/>
    <property type="match status" value="1"/>
</dbReference>
<feature type="transmembrane region" description="Helical" evidence="6">
    <location>
        <begin position="33"/>
        <end position="53"/>
    </location>
</feature>
<dbReference type="PANTHER" id="PTHR36506:SF1">
    <property type="entry name" value="PREFLAGELLIN PEPTIDASE"/>
    <property type="match status" value="1"/>
</dbReference>
<feature type="transmembrane region" description="Helical" evidence="6">
    <location>
        <begin position="59"/>
        <end position="78"/>
    </location>
</feature>
<keyword evidence="8" id="KW-0378">Hydrolase</keyword>
<feature type="domain" description="Prepilin type IV endopeptidase peptidase" evidence="7">
    <location>
        <begin position="11"/>
        <end position="114"/>
    </location>
</feature>
<evidence type="ECO:0000256" key="5">
    <source>
        <dbReference type="ARBA" id="ARBA00023136"/>
    </source>
</evidence>
<evidence type="ECO:0000256" key="2">
    <source>
        <dbReference type="ARBA" id="ARBA00022475"/>
    </source>
</evidence>
<evidence type="ECO:0000313" key="9">
    <source>
        <dbReference type="Proteomes" id="UP001549031"/>
    </source>
</evidence>
<keyword evidence="2" id="KW-1003">Cell membrane</keyword>
<evidence type="ECO:0000256" key="6">
    <source>
        <dbReference type="SAM" id="Phobius"/>
    </source>
</evidence>
<organism evidence="8 9">
    <name type="scientific">Pseudorhizobium tarimense</name>
    <dbReference type="NCBI Taxonomy" id="1079109"/>
    <lineage>
        <taxon>Bacteria</taxon>
        <taxon>Pseudomonadati</taxon>
        <taxon>Pseudomonadota</taxon>
        <taxon>Alphaproteobacteria</taxon>
        <taxon>Hyphomicrobiales</taxon>
        <taxon>Rhizobiaceae</taxon>
        <taxon>Rhizobium/Agrobacterium group</taxon>
        <taxon>Pseudorhizobium</taxon>
    </lineage>
</organism>
<comment type="caution">
    <text evidence="8">The sequence shown here is derived from an EMBL/GenBank/DDBJ whole genome shotgun (WGS) entry which is preliminary data.</text>
</comment>
<dbReference type="EMBL" id="JBEPLJ010000002">
    <property type="protein sequence ID" value="MET3584475.1"/>
    <property type="molecule type" value="Genomic_DNA"/>
</dbReference>
<feature type="transmembrane region" description="Helical" evidence="6">
    <location>
        <begin position="90"/>
        <end position="120"/>
    </location>
</feature>
<keyword evidence="5 6" id="KW-0472">Membrane</keyword>
<evidence type="ECO:0000313" key="8">
    <source>
        <dbReference type="EMBL" id="MET3584475.1"/>
    </source>
</evidence>
<dbReference type="Gene3D" id="1.20.120.1220">
    <property type="match status" value="1"/>
</dbReference>
<evidence type="ECO:0000256" key="1">
    <source>
        <dbReference type="ARBA" id="ARBA00004651"/>
    </source>
</evidence>
<comment type="subcellular location">
    <subcellularLocation>
        <location evidence="1">Cell membrane</location>
        <topology evidence="1">Multi-pass membrane protein</topology>
    </subcellularLocation>
</comment>
<proteinExistence type="predicted"/>
<keyword evidence="4 6" id="KW-1133">Transmembrane helix</keyword>
<sequence length="172" mass="17709">MPALGAAILMIAPMCLFIAAVSDLFTMTIPNRISVFLLASFAVLAPVSGLALAEISMSAAAGAIVLAVCFGFFSLNMMGGGDVKLLAASAVWFGFSSALGAFIVTTALWGGIITLLVMLLRNQANRFAAIEAVVPAQILTAKKVPYGVAIGIAGIMTFWESPIAVAGLELLK</sequence>
<dbReference type="InterPro" id="IPR052218">
    <property type="entry name" value="Preflagellin_Peptidase"/>
</dbReference>
<keyword evidence="9" id="KW-1185">Reference proteome</keyword>
<protein>
    <submittedName>
        <fullName evidence="8">Prepilin peptidase CpaA</fullName>
        <ecNumber evidence="8">3.4.23.43</ecNumber>
    </submittedName>
</protein>
<name>A0ABV2H1Q8_9HYPH</name>
<reference evidence="8 9" key="1">
    <citation type="submission" date="2024-06" db="EMBL/GenBank/DDBJ databases">
        <title>Genomic Encyclopedia of Type Strains, Phase IV (KMG-IV): sequencing the most valuable type-strain genomes for metagenomic binning, comparative biology and taxonomic classification.</title>
        <authorList>
            <person name="Goeker M."/>
        </authorList>
    </citation>
    <scope>NUCLEOTIDE SEQUENCE [LARGE SCALE GENOMIC DNA]</scope>
    <source>
        <strain evidence="8 9">DSM 105042</strain>
    </source>
</reference>
<dbReference type="EC" id="3.4.23.43" evidence="8"/>
<feature type="transmembrane region" description="Helical" evidence="6">
    <location>
        <begin position="6"/>
        <end position="26"/>
    </location>
</feature>
<keyword evidence="3 6" id="KW-0812">Transmembrane</keyword>
<gene>
    <name evidence="8" type="ORF">ABID21_000570</name>
</gene>
<dbReference type="Pfam" id="PF01478">
    <property type="entry name" value="Peptidase_A24"/>
    <property type="match status" value="1"/>
</dbReference>
<dbReference type="GO" id="GO:0004190">
    <property type="term" value="F:aspartic-type endopeptidase activity"/>
    <property type="evidence" value="ECO:0007669"/>
    <property type="project" value="UniProtKB-EC"/>
</dbReference>
<evidence type="ECO:0000259" key="7">
    <source>
        <dbReference type="Pfam" id="PF01478"/>
    </source>
</evidence>
<evidence type="ECO:0000256" key="4">
    <source>
        <dbReference type="ARBA" id="ARBA00022989"/>
    </source>
</evidence>